<dbReference type="EMBL" id="JAVRFD010000023">
    <property type="protein sequence ID" value="MDT0547931.1"/>
    <property type="molecule type" value="Genomic_DNA"/>
</dbReference>
<sequence>MQLFYEYSETVVEEVALHVLQVENMGNVTETLPRRLTSFAVSWMDYVYWEVTTEQELNIRLRGSFPSHCAFDFSVSAGIPGTSGILRTATVARSMDIPARTKTEICVVGDQQSDHASVYGDVTGTVSSLRVINLRIKLVVLTFDGDHVKTEYLDQ</sequence>
<name>A0ABU2XQU2_9ACTN</name>
<gene>
    <name evidence="1" type="ORF">RND15_35355</name>
</gene>
<proteinExistence type="predicted"/>
<reference evidence="1" key="1">
    <citation type="submission" date="2024-05" db="EMBL/GenBank/DDBJ databases">
        <title>30 novel species of actinomycetes from the DSMZ collection.</title>
        <authorList>
            <person name="Nouioui I."/>
        </authorList>
    </citation>
    <scope>NUCLEOTIDE SEQUENCE</scope>
    <source>
        <strain evidence="1">DSM 41529</strain>
    </source>
</reference>
<evidence type="ECO:0000313" key="2">
    <source>
        <dbReference type="Proteomes" id="UP001180754"/>
    </source>
</evidence>
<organism evidence="1 2">
    <name type="scientific">Streptomyces lonegramiae</name>
    <dbReference type="NCBI Taxonomy" id="3075524"/>
    <lineage>
        <taxon>Bacteria</taxon>
        <taxon>Bacillati</taxon>
        <taxon>Actinomycetota</taxon>
        <taxon>Actinomycetes</taxon>
        <taxon>Kitasatosporales</taxon>
        <taxon>Streptomycetaceae</taxon>
        <taxon>Streptomyces</taxon>
    </lineage>
</organism>
<dbReference type="Proteomes" id="UP001180754">
    <property type="component" value="Unassembled WGS sequence"/>
</dbReference>
<accession>A0ABU2XQU2</accession>
<keyword evidence="2" id="KW-1185">Reference proteome</keyword>
<dbReference type="RefSeq" id="WP_311728479.1">
    <property type="nucleotide sequence ID" value="NZ_JAVRFD010000023.1"/>
</dbReference>
<evidence type="ECO:0000313" key="1">
    <source>
        <dbReference type="EMBL" id="MDT0547931.1"/>
    </source>
</evidence>
<comment type="caution">
    <text evidence="1">The sequence shown here is derived from an EMBL/GenBank/DDBJ whole genome shotgun (WGS) entry which is preliminary data.</text>
</comment>
<protein>
    <submittedName>
        <fullName evidence="1">Uncharacterized protein</fullName>
    </submittedName>
</protein>